<dbReference type="Proteomes" id="UP000564536">
    <property type="component" value="Unassembled WGS sequence"/>
</dbReference>
<dbReference type="EMBL" id="JAARRL010000002">
    <property type="protein sequence ID" value="MBC1499411.1"/>
    <property type="molecule type" value="Genomic_DNA"/>
</dbReference>
<comment type="caution">
    <text evidence="1">The sequence shown here is derived from an EMBL/GenBank/DDBJ whole genome shotgun (WGS) entry which is preliminary data.</text>
</comment>
<dbReference type="AlphaFoldDB" id="A0A841Z0S9"/>
<name>A0A841Z0S9_9LIST</name>
<dbReference type="RefSeq" id="WP_185424347.1">
    <property type="nucleotide sequence ID" value="NZ_JAARRL010000002.1"/>
</dbReference>
<sequence length="330" mass="36936">MAEKYFFFNSHGNDKREYHAEDFAALIQEVTGSNLDVLKIGTGVGRFRGGALTVSANGSNMMTTVSDGSAFIDGRLYINDAALQLTHEPAHPTLDRIDRVVIRLNTDVEERSIKAFIKQGTAAASPVAPAIQDDANIQEISIARVKIVRGRSYIAIADVTDERSNQEVCGYLPIHNIYRGISVTENGIFSVTNSPYLEFRNTTAWILDKTRDNWQDVKLGTPVVNRNSIYSNGYIEVQEAGLYLFNFYIVLKYTDLAPPHIVYLKIYVNDVAPSDTDYKIGIADINVNHMQGSNFIMLNKGDRVKLKMMGYDFAKNVSVDQTRLKFTKVQ</sequence>
<protein>
    <submittedName>
        <fullName evidence="1">Uncharacterized protein</fullName>
    </submittedName>
</protein>
<proteinExistence type="predicted"/>
<evidence type="ECO:0000313" key="2">
    <source>
        <dbReference type="Proteomes" id="UP000564536"/>
    </source>
</evidence>
<organism evidence="1 2">
    <name type="scientific">Listeria weihenstephanensis</name>
    <dbReference type="NCBI Taxonomy" id="1006155"/>
    <lineage>
        <taxon>Bacteria</taxon>
        <taxon>Bacillati</taxon>
        <taxon>Bacillota</taxon>
        <taxon>Bacilli</taxon>
        <taxon>Bacillales</taxon>
        <taxon>Listeriaceae</taxon>
        <taxon>Listeria</taxon>
    </lineage>
</organism>
<gene>
    <name evidence="1" type="ORF">HB943_02270</name>
</gene>
<evidence type="ECO:0000313" key="1">
    <source>
        <dbReference type="EMBL" id="MBC1499411.1"/>
    </source>
</evidence>
<reference evidence="1 2" key="1">
    <citation type="submission" date="2020-03" db="EMBL/GenBank/DDBJ databases">
        <title>Soil Listeria distribution.</title>
        <authorList>
            <person name="Liao J."/>
            <person name="Wiedmann M."/>
        </authorList>
    </citation>
    <scope>NUCLEOTIDE SEQUENCE [LARGE SCALE GENOMIC DNA]</scope>
    <source>
        <strain evidence="1 2">FSL L7-1523</strain>
    </source>
</reference>
<accession>A0A841Z0S9</accession>